<gene>
    <name evidence="7" type="ORF">FJAP1339_LOCUS11001</name>
</gene>
<keyword evidence="5" id="KW-0472">Membrane</keyword>
<name>A0A7S2V5K6_9STRA</name>
<feature type="domain" description="FYVE-type" evidence="6">
    <location>
        <begin position="137"/>
        <end position="199"/>
    </location>
</feature>
<evidence type="ECO:0000259" key="6">
    <source>
        <dbReference type="PROSITE" id="PS50178"/>
    </source>
</evidence>
<keyword evidence="3" id="KW-0862">Zinc</keyword>
<evidence type="ECO:0000256" key="4">
    <source>
        <dbReference type="PROSITE-ProRule" id="PRU00091"/>
    </source>
</evidence>
<dbReference type="PANTHER" id="PTHR47794:SF1">
    <property type="entry name" value="VACUOLAR PROTEIN SORTING-ASSOCIATED PROTEIN 27"/>
    <property type="match status" value="1"/>
</dbReference>
<dbReference type="GO" id="GO:0033565">
    <property type="term" value="C:ESCRT-0 complex"/>
    <property type="evidence" value="ECO:0007669"/>
    <property type="project" value="TreeGrafter"/>
</dbReference>
<dbReference type="GO" id="GO:0008270">
    <property type="term" value="F:zinc ion binding"/>
    <property type="evidence" value="ECO:0007669"/>
    <property type="project" value="UniProtKB-KW"/>
</dbReference>
<evidence type="ECO:0000256" key="1">
    <source>
        <dbReference type="ARBA" id="ARBA00022723"/>
    </source>
</evidence>
<protein>
    <recommendedName>
        <fullName evidence="6">FYVE-type domain-containing protein</fullName>
    </recommendedName>
</protein>
<keyword evidence="5" id="KW-1133">Transmembrane helix</keyword>
<dbReference type="Gene3D" id="3.30.40.10">
    <property type="entry name" value="Zinc/RING finger domain, C3HC4 (zinc finger)"/>
    <property type="match status" value="1"/>
</dbReference>
<evidence type="ECO:0000256" key="3">
    <source>
        <dbReference type="ARBA" id="ARBA00022833"/>
    </source>
</evidence>
<dbReference type="GO" id="GO:0006623">
    <property type="term" value="P:protein targeting to vacuole"/>
    <property type="evidence" value="ECO:0007669"/>
    <property type="project" value="TreeGrafter"/>
</dbReference>
<feature type="transmembrane region" description="Helical" evidence="5">
    <location>
        <begin position="214"/>
        <end position="238"/>
    </location>
</feature>
<dbReference type="EMBL" id="HBHR01021607">
    <property type="protein sequence ID" value="CAD9872997.1"/>
    <property type="molecule type" value="Transcribed_RNA"/>
</dbReference>
<dbReference type="SUPFAM" id="SSF57903">
    <property type="entry name" value="FYVE/PHD zinc finger"/>
    <property type="match status" value="1"/>
</dbReference>
<keyword evidence="1" id="KW-0479">Metal-binding</keyword>
<dbReference type="AlphaFoldDB" id="A0A7S2V5K6"/>
<dbReference type="InterPro" id="IPR013083">
    <property type="entry name" value="Znf_RING/FYVE/PHD"/>
</dbReference>
<reference evidence="7" key="1">
    <citation type="submission" date="2021-01" db="EMBL/GenBank/DDBJ databases">
        <authorList>
            <person name="Corre E."/>
            <person name="Pelletier E."/>
            <person name="Niang G."/>
            <person name="Scheremetjew M."/>
            <person name="Finn R."/>
            <person name="Kale V."/>
            <person name="Holt S."/>
            <person name="Cochrane G."/>
            <person name="Meng A."/>
            <person name="Brown T."/>
            <person name="Cohen L."/>
        </authorList>
    </citation>
    <scope>NUCLEOTIDE SEQUENCE</scope>
    <source>
        <strain evidence="7">CCMP1661</strain>
    </source>
</reference>
<dbReference type="SMART" id="SM00064">
    <property type="entry name" value="FYVE"/>
    <property type="match status" value="1"/>
</dbReference>
<keyword evidence="2 4" id="KW-0863">Zinc-finger</keyword>
<proteinExistence type="predicted"/>
<keyword evidence="5" id="KW-0812">Transmembrane</keyword>
<accession>A0A7S2V5K6</accession>
<organism evidence="7">
    <name type="scientific">Fibrocapsa japonica</name>
    <dbReference type="NCBI Taxonomy" id="94617"/>
    <lineage>
        <taxon>Eukaryota</taxon>
        <taxon>Sar</taxon>
        <taxon>Stramenopiles</taxon>
        <taxon>Ochrophyta</taxon>
        <taxon>Raphidophyceae</taxon>
        <taxon>Chattonellales</taxon>
        <taxon>Chattonellaceae</taxon>
        <taxon>Fibrocapsa</taxon>
    </lineage>
</organism>
<evidence type="ECO:0000313" key="7">
    <source>
        <dbReference type="EMBL" id="CAD9872997.1"/>
    </source>
</evidence>
<dbReference type="InterPro" id="IPR011011">
    <property type="entry name" value="Znf_FYVE_PHD"/>
</dbReference>
<dbReference type="PROSITE" id="PS50178">
    <property type="entry name" value="ZF_FYVE"/>
    <property type="match status" value="1"/>
</dbReference>
<dbReference type="GO" id="GO:0043130">
    <property type="term" value="F:ubiquitin binding"/>
    <property type="evidence" value="ECO:0007669"/>
    <property type="project" value="TreeGrafter"/>
</dbReference>
<dbReference type="PANTHER" id="PTHR47794">
    <property type="entry name" value="VACUOLAR PROTEIN SORTING-ASSOCIATED PROTEIN 27"/>
    <property type="match status" value="1"/>
</dbReference>
<dbReference type="GO" id="GO:0032266">
    <property type="term" value="F:phosphatidylinositol-3-phosphate binding"/>
    <property type="evidence" value="ECO:0007669"/>
    <property type="project" value="TreeGrafter"/>
</dbReference>
<sequence>MKRICLGVQSTVGIKDLQEYIKCFTGSGLSSTWFSTAHPRGESVPDLNDSYLKEADKWSFKTPERYGSIKSAYSRSVSGGTERNVGSGSWSFKSLKFTPENGGTERNLMTHSRGGRKLCQEQTLSTIDTTSDAAPEWEMADKCSECGSKFSIFCRRHHCRRCGRSVCDGCAPASNLVAIPEWGYDHPVRHCAGCYSDLTEAQASGTTKLPTCSWVGMAIPFGMMLILPLVLCICWVCVLSMRHHRVTLIWLKLHCTSYLSETLEI</sequence>
<dbReference type="GO" id="GO:0043328">
    <property type="term" value="P:protein transport to vacuole involved in ubiquitin-dependent protein catabolic process via the multivesicular body sorting pathway"/>
    <property type="evidence" value="ECO:0007669"/>
    <property type="project" value="TreeGrafter"/>
</dbReference>
<evidence type="ECO:0000256" key="5">
    <source>
        <dbReference type="SAM" id="Phobius"/>
    </source>
</evidence>
<dbReference type="InterPro" id="IPR017455">
    <property type="entry name" value="Znf_FYVE-rel"/>
</dbReference>
<dbReference type="InterPro" id="IPR000306">
    <property type="entry name" value="Znf_FYVE"/>
</dbReference>
<dbReference type="Pfam" id="PF01363">
    <property type="entry name" value="FYVE"/>
    <property type="match status" value="1"/>
</dbReference>
<evidence type="ECO:0000256" key="2">
    <source>
        <dbReference type="ARBA" id="ARBA00022771"/>
    </source>
</evidence>